<comment type="catalytic activity">
    <reaction evidence="18">
        <text>carbamoyl phosphate + L-ornithine = L-citrulline + phosphate + H(+)</text>
        <dbReference type="Rhea" id="RHEA:19513"/>
        <dbReference type="ChEBI" id="CHEBI:15378"/>
        <dbReference type="ChEBI" id="CHEBI:43474"/>
        <dbReference type="ChEBI" id="CHEBI:46911"/>
        <dbReference type="ChEBI" id="CHEBI:57743"/>
        <dbReference type="ChEBI" id="CHEBI:58228"/>
        <dbReference type="EC" id="2.1.3.3"/>
    </reaction>
</comment>
<keyword evidence="9" id="KW-0808">Transferase</keyword>
<dbReference type="Pfam" id="PF02787">
    <property type="entry name" value="CPSase_L_D3"/>
    <property type="match status" value="1"/>
</dbReference>
<dbReference type="GO" id="GO:0042450">
    <property type="term" value="P:L-arginine biosynthetic process via ornithine"/>
    <property type="evidence" value="ECO:0007669"/>
    <property type="project" value="UniProtKB-UniRule"/>
</dbReference>
<dbReference type="GO" id="GO:0046872">
    <property type="term" value="F:metal ion binding"/>
    <property type="evidence" value="ECO:0007669"/>
    <property type="project" value="UniProtKB-KW"/>
</dbReference>
<keyword evidence="8" id="KW-0028">Amino-acid biosynthesis</keyword>
<keyword evidence="7" id="KW-0436">Ligase</keyword>
<evidence type="ECO:0000259" key="24">
    <source>
        <dbReference type="PROSITE" id="PS50975"/>
    </source>
</evidence>
<evidence type="ECO:0000256" key="11">
    <source>
        <dbReference type="ARBA" id="ARBA00022737"/>
    </source>
</evidence>
<dbReference type="InterPro" id="IPR036897">
    <property type="entry name" value="CarbamoylP_synth_lsu_oligo_sf"/>
</dbReference>
<comment type="similarity">
    <text evidence="4">Belongs to the aspartate/ornithine carbamoyltransferase superfamily. OTCase family.</text>
</comment>
<proteinExistence type="inferred from homology"/>
<evidence type="ECO:0000256" key="5">
    <source>
        <dbReference type="ARBA" id="ARBA00009799"/>
    </source>
</evidence>
<evidence type="ECO:0000256" key="4">
    <source>
        <dbReference type="ARBA" id="ARBA00007805"/>
    </source>
</evidence>
<keyword evidence="14" id="KW-0460">Magnesium</keyword>
<dbReference type="SUPFAM" id="SSF48108">
    <property type="entry name" value="Carbamoyl phosphate synthetase, large subunit connection domain"/>
    <property type="match status" value="1"/>
</dbReference>
<comment type="catalytic activity">
    <reaction evidence="17">
        <text>hydrogencarbonate + NH4(+) + 2 ATP = carbamoyl phosphate + 2 ADP + phosphate + 2 H(+)</text>
        <dbReference type="Rhea" id="RHEA:18029"/>
        <dbReference type="ChEBI" id="CHEBI:15378"/>
        <dbReference type="ChEBI" id="CHEBI:17544"/>
        <dbReference type="ChEBI" id="CHEBI:28938"/>
        <dbReference type="ChEBI" id="CHEBI:30616"/>
        <dbReference type="ChEBI" id="CHEBI:43474"/>
        <dbReference type="ChEBI" id="CHEBI:58228"/>
        <dbReference type="ChEBI" id="CHEBI:456216"/>
        <dbReference type="EC" id="6.3.4.16"/>
    </reaction>
</comment>
<evidence type="ECO:0000256" key="12">
    <source>
        <dbReference type="ARBA" id="ARBA00022741"/>
    </source>
</evidence>
<dbReference type="PROSITE" id="PS00867">
    <property type="entry name" value="CPSASE_2"/>
    <property type="match status" value="2"/>
</dbReference>
<evidence type="ECO:0000256" key="20">
    <source>
        <dbReference type="ARBA" id="ARBA00057223"/>
    </source>
</evidence>
<dbReference type="GO" id="GO:0006541">
    <property type="term" value="P:glutamine metabolic process"/>
    <property type="evidence" value="ECO:0007669"/>
    <property type="project" value="TreeGrafter"/>
</dbReference>
<dbReference type="GO" id="GO:0016597">
    <property type="term" value="F:amino acid binding"/>
    <property type="evidence" value="ECO:0007669"/>
    <property type="project" value="InterPro"/>
</dbReference>
<comment type="subunit">
    <text evidence="21">Composed of two chains; the small (or glutamine) chain promotes the hydrolysis of glutamine to ammonia, which is used by the large (or ammonia) chain to synthesize carbamoyl phosphate. Tetramer of heterodimers (alpha,beta)4.</text>
</comment>
<dbReference type="SUPFAM" id="SSF52440">
    <property type="entry name" value="PreATP-grasp domain"/>
    <property type="match status" value="2"/>
</dbReference>
<dbReference type="InterPro" id="IPR006130">
    <property type="entry name" value="Asp/Orn_carbamoylTrfase"/>
</dbReference>
<evidence type="ECO:0000256" key="9">
    <source>
        <dbReference type="ARBA" id="ARBA00022679"/>
    </source>
</evidence>
<evidence type="ECO:0000256" key="17">
    <source>
        <dbReference type="ARBA" id="ARBA00047359"/>
    </source>
</evidence>
<organism evidence="25 26">
    <name type="scientific">Legionella nautarum</name>
    <dbReference type="NCBI Taxonomy" id="45070"/>
    <lineage>
        <taxon>Bacteria</taxon>
        <taxon>Pseudomonadati</taxon>
        <taxon>Pseudomonadota</taxon>
        <taxon>Gammaproteobacteria</taxon>
        <taxon>Legionellales</taxon>
        <taxon>Legionellaceae</taxon>
        <taxon>Legionella</taxon>
    </lineage>
</organism>
<evidence type="ECO:0000256" key="1">
    <source>
        <dbReference type="ARBA" id="ARBA00001936"/>
    </source>
</evidence>
<evidence type="ECO:0000256" key="2">
    <source>
        <dbReference type="ARBA" id="ARBA00004812"/>
    </source>
</evidence>
<dbReference type="Gene3D" id="1.10.1030.10">
    <property type="entry name" value="Carbamoyl-phosphate synthetase, large subunit oligomerisation domain"/>
    <property type="match status" value="1"/>
</dbReference>
<dbReference type="GO" id="GO:0006221">
    <property type="term" value="P:pyrimidine nucleotide biosynthetic process"/>
    <property type="evidence" value="ECO:0007669"/>
    <property type="project" value="UniProtKB-KW"/>
</dbReference>
<dbReference type="PRINTS" id="PR00100">
    <property type="entry name" value="AOTCASE"/>
</dbReference>
<keyword evidence="6" id="KW-0055">Arginine biosynthesis</keyword>
<protein>
    <recommendedName>
        <fullName evidence="22">Ornithine carbamoyltransferase</fullName>
        <ecNumber evidence="22">2.1.3.3</ecNumber>
    </recommendedName>
</protein>
<evidence type="ECO:0000256" key="23">
    <source>
        <dbReference type="PROSITE-ProRule" id="PRU00409"/>
    </source>
</evidence>
<dbReference type="FunFam" id="3.30.470.20:FF:000007">
    <property type="entry name" value="Carbamoyl-phosphate synthase large chain"/>
    <property type="match status" value="1"/>
</dbReference>
<evidence type="ECO:0000256" key="22">
    <source>
        <dbReference type="NCBIfam" id="TIGR00658"/>
    </source>
</evidence>
<comment type="caution">
    <text evidence="25">The sequence shown here is derived from an EMBL/GenBank/DDBJ whole genome shotgun (WGS) entry which is preliminary data.</text>
</comment>
<evidence type="ECO:0000313" key="26">
    <source>
        <dbReference type="Proteomes" id="UP000054725"/>
    </source>
</evidence>
<dbReference type="SUPFAM" id="SSF53671">
    <property type="entry name" value="Aspartate/ornithine carbamoyltransferase"/>
    <property type="match status" value="1"/>
</dbReference>
<dbReference type="PRINTS" id="PR00102">
    <property type="entry name" value="OTCASE"/>
</dbReference>
<comment type="catalytic activity">
    <reaction evidence="19">
        <text>hydrogencarbonate + L-glutamine + 2 ATP + H2O = carbamoyl phosphate + L-glutamate + 2 ADP + phosphate + 2 H(+)</text>
        <dbReference type="Rhea" id="RHEA:18633"/>
        <dbReference type="ChEBI" id="CHEBI:15377"/>
        <dbReference type="ChEBI" id="CHEBI:15378"/>
        <dbReference type="ChEBI" id="CHEBI:17544"/>
        <dbReference type="ChEBI" id="CHEBI:29985"/>
        <dbReference type="ChEBI" id="CHEBI:30616"/>
        <dbReference type="ChEBI" id="CHEBI:43474"/>
        <dbReference type="ChEBI" id="CHEBI:58228"/>
        <dbReference type="ChEBI" id="CHEBI:58359"/>
        <dbReference type="ChEBI" id="CHEBI:456216"/>
        <dbReference type="EC" id="6.3.5.5"/>
    </reaction>
</comment>
<dbReference type="InterPro" id="IPR005483">
    <property type="entry name" value="CPSase_dom"/>
</dbReference>
<dbReference type="PROSITE" id="PS50975">
    <property type="entry name" value="ATP_GRASP"/>
    <property type="match status" value="2"/>
</dbReference>
<dbReference type="PANTHER" id="PTHR11405:SF53">
    <property type="entry name" value="CARBAMOYL-PHOSPHATE SYNTHASE [AMMONIA], MITOCHONDRIAL"/>
    <property type="match status" value="1"/>
</dbReference>
<accession>A0A0W0X3K0</accession>
<evidence type="ECO:0000256" key="3">
    <source>
        <dbReference type="ARBA" id="ARBA00005077"/>
    </source>
</evidence>
<keyword evidence="11" id="KW-0677">Repeat</keyword>
<evidence type="ECO:0000256" key="16">
    <source>
        <dbReference type="ARBA" id="ARBA00023211"/>
    </source>
</evidence>
<evidence type="ECO:0000256" key="21">
    <source>
        <dbReference type="ARBA" id="ARBA00062056"/>
    </source>
</evidence>
<dbReference type="InterPro" id="IPR002292">
    <property type="entry name" value="Orn/put_carbamltrans"/>
</dbReference>
<evidence type="ECO:0000256" key="13">
    <source>
        <dbReference type="ARBA" id="ARBA00022840"/>
    </source>
</evidence>
<dbReference type="SUPFAM" id="SSF56059">
    <property type="entry name" value="Glutathione synthetase ATP-binding domain-like"/>
    <property type="match status" value="2"/>
</dbReference>
<dbReference type="FunFam" id="3.40.50.1370:FF:000008">
    <property type="entry name" value="Ornithine carbamoyltransferase"/>
    <property type="match status" value="1"/>
</dbReference>
<dbReference type="Pfam" id="PF02786">
    <property type="entry name" value="CPSase_L_D2"/>
    <property type="match status" value="2"/>
</dbReference>
<dbReference type="InterPro" id="IPR036901">
    <property type="entry name" value="Asp/Orn_carbamoylTrfase_sf"/>
</dbReference>
<keyword evidence="16" id="KW-0464">Manganese</keyword>
<dbReference type="Gene3D" id="3.40.50.20">
    <property type="match status" value="2"/>
</dbReference>
<evidence type="ECO:0000313" key="25">
    <source>
        <dbReference type="EMBL" id="KTD39173.1"/>
    </source>
</evidence>
<dbReference type="GO" id="GO:0004088">
    <property type="term" value="F:carbamoyl-phosphate synthase (glutamine-hydrolyzing) activity"/>
    <property type="evidence" value="ECO:0007669"/>
    <property type="project" value="UniProtKB-EC"/>
</dbReference>
<dbReference type="PROSITE" id="PS51257">
    <property type="entry name" value="PROKAR_LIPOPROTEIN"/>
    <property type="match status" value="1"/>
</dbReference>
<keyword evidence="12 23" id="KW-0547">Nucleotide-binding</keyword>
<dbReference type="NCBIfam" id="TIGR01369">
    <property type="entry name" value="CPSaseII_lrg"/>
    <property type="match status" value="1"/>
</dbReference>
<keyword evidence="15" id="KW-0665">Pyrimidine biosynthesis</keyword>
<dbReference type="InterPro" id="IPR011761">
    <property type="entry name" value="ATP-grasp"/>
</dbReference>
<dbReference type="GO" id="GO:0004585">
    <property type="term" value="F:ornithine carbamoyltransferase activity"/>
    <property type="evidence" value="ECO:0007669"/>
    <property type="project" value="UniProtKB-UniRule"/>
</dbReference>
<reference evidence="25 26" key="1">
    <citation type="submission" date="2015-11" db="EMBL/GenBank/DDBJ databases">
        <title>Genomic analysis of 38 Legionella species identifies large and diverse effector repertoires.</title>
        <authorList>
            <person name="Burstein D."/>
            <person name="Amaro F."/>
            <person name="Zusman T."/>
            <person name="Lifshitz Z."/>
            <person name="Cohen O."/>
            <person name="Gilbert J.A."/>
            <person name="Pupko T."/>
            <person name="Shuman H.A."/>
            <person name="Segal G."/>
        </authorList>
    </citation>
    <scope>NUCLEOTIDE SEQUENCE [LARGE SCALE GENOMIC DNA]</scope>
    <source>
        <strain evidence="25 26">ATCC 49506</strain>
    </source>
</reference>
<evidence type="ECO:0000256" key="8">
    <source>
        <dbReference type="ARBA" id="ARBA00022605"/>
    </source>
</evidence>
<dbReference type="FunFam" id="1.10.1030.10:FF:000002">
    <property type="entry name" value="Carbamoyl-phosphate synthase large chain"/>
    <property type="match status" value="1"/>
</dbReference>
<dbReference type="Pfam" id="PF02729">
    <property type="entry name" value="OTCace_N"/>
    <property type="match status" value="1"/>
</dbReference>
<dbReference type="GO" id="GO:0005524">
    <property type="term" value="F:ATP binding"/>
    <property type="evidence" value="ECO:0007669"/>
    <property type="project" value="UniProtKB-UniRule"/>
</dbReference>
<dbReference type="GO" id="GO:0005737">
    <property type="term" value="C:cytoplasm"/>
    <property type="evidence" value="ECO:0007669"/>
    <property type="project" value="TreeGrafter"/>
</dbReference>
<dbReference type="PATRIC" id="fig|45070.6.peg.251"/>
<evidence type="ECO:0000256" key="6">
    <source>
        <dbReference type="ARBA" id="ARBA00022571"/>
    </source>
</evidence>
<sequence length="1335" mass="146985">MPKNTQIKSILVIGSGPINIGQACEFDYSGTQALKALREEGYRVILVNSNPATIMTDAELADATYIEPITSDYVSSIIDKERPDALIATLGGQTALNCTLDLHRKGILANYEVELIGASIESIRLAEDRALFHQKMLEIGLDVPKSQTAKNFESALQIMQNLGLPLMIRSSFSLGGSGAALVHNKDEALAIFKQAFAQPGDAEISIDEALIGWKEFELEVVRDKNDNCIVVCGVENVDPLGIHTGDSITVAPIQTLTDDEYQAMRDAAFAVLRAVGVDTGGSNVQFAIHPRTGRMVVIEMNPRVSRSSALVSKATGFPIAKIAAKLAVGYTLDELRNEITADALPASFEPSIDYTVVKIPRFHDEKFNAQCLARGPQMRSVGEVMAIGSTFAESLQNAILSLEINASGFDALSELDDETLKLELKRHTAKHLWFVAESFRRGFTVDEIYAASFIDPWFLQQIKALVELEQGLQGKTLHDLGPSTLLKLKKQGFSDQRIAKLTQSTEAAVRQYRQQLDIHPVYKCVDSCAGEFKTETAYLYSTYQEHCESNLSNKPKIMILGSGPNRIGQGIEFDYVCVKAIQAFAGAGFETIMVNCNPETVSTDYDVASKLYFMPLTYEKVLDLIEKEQPQAIALQFGGQTPLNLLDALHQAGVPLLGLTSEIVNITEDRDLFSNLVQRLNLKQPKNRAINQIEELDSTLGELQFPLIIRPSFVLGGRGMEIVGDKEILKEKLSELFKITTHAVLIEEFLTGAIEVDVDAVSDGEEVFIPTVLEHIEAAGVHSGDSACITPPYRLSPAIINLIHQQTKKLARALNLKGLMNVQFAVKDSEVYLIEVNPRASRTTPFICKATGIPLVEIAVQCLLGHSLKEQRCLSPISLPYYCVKEAVLPFRKFQTSSPILSPEMKGTGEVMGIGQTPYEAYLKAQIAAGHDFRLGQSKQVLVSGLAADDELLITLKQAGFTVVTQLEAGKTPDFVIAIDGAREHLSYALQTNLPYISTREAAVMVVRSLINQDASPMLSSKKLDCLQMLYREIKHPSKIRHVLTGLELSAKEIKIILQLAAQLKQNPEKFSHLLVNKNLALIFEKPSFRTRLSFTRAIQSLGGTAIESVSSTRKSEEPRDFIRVLNGYCDAVMIRTHDDEVLEEMARYATVPIINGLSALYHPCQILADLLSLQEYFGQLEGLTLAYIGDGNNILNTFLALAPQLGIKINYCCPPTHQPNTKILERSLNQFAEMIGNHATPQAAVHNAQAVYTDVWTSMGFEHQRSEGQFAGLQVNETLMAHAKPEAIFMHCMPMERGKEVSLTLPDEPASAIFAQSENRLHVQKALLVFLLTA</sequence>
<comment type="pathway">
    <text evidence="3">Amino-acid biosynthesis; L-arginine biosynthesis; carbamoyl phosphate from bicarbonate: step 1/1.</text>
</comment>
<dbReference type="NCBIfam" id="NF009455">
    <property type="entry name" value="PRK12815.1"/>
    <property type="match status" value="1"/>
</dbReference>
<dbReference type="STRING" id="45070.Lnau_0242"/>
<dbReference type="EC" id="2.1.3.3" evidence="22"/>
<dbReference type="Gene3D" id="3.30.470.20">
    <property type="entry name" value="ATP-grasp fold, B domain"/>
    <property type="match status" value="2"/>
</dbReference>
<keyword evidence="26" id="KW-1185">Reference proteome</keyword>
<name>A0A0W0X3K0_9GAMM</name>
<comment type="function">
    <text evidence="20">Large subunit of the glutamine-dependent carbamoyl phosphate synthetase (CPSase). CPSase catalyzes the formation of carbamoyl phosphate from the ammonia moiety of glutamine, carbonate, and phosphate donated by ATP, constituting the first step of 2 biosynthetic pathways, one leading to arginine and/or urea and the other to pyrimidine nucleotides. The large subunit (synthetase) binds the substrates ammonia (free or transferred from glutamine from the small subunit), hydrogencarbonate and ATP and carries out an ATP-coupled ligase reaction, activating hydrogencarbonate by forming carboxy phosphate which reacts with ammonia to form carbamoyl phosphate.</text>
</comment>
<evidence type="ECO:0000256" key="15">
    <source>
        <dbReference type="ARBA" id="ARBA00022975"/>
    </source>
</evidence>
<dbReference type="PROSITE" id="PS00866">
    <property type="entry name" value="CPSASE_1"/>
    <property type="match status" value="1"/>
</dbReference>
<dbReference type="Pfam" id="PF00185">
    <property type="entry name" value="OTCace"/>
    <property type="match status" value="1"/>
</dbReference>
<dbReference type="InterPro" id="IPR005479">
    <property type="entry name" value="CPAse_ATP-bd"/>
</dbReference>
<dbReference type="InterPro" id="IPR016185">
    <property type="entry name" value="PreATP-grasp_dom_sf"/>
</dbReference>
<comment type="pathway">
    <text evidence="2">Pyrimidine metabolism; UMP biosynthesis via de novo pathway; (S)-dihydroorotate from bicarbonate: step 1/3.</text>
</comment>
<dbReference type="RefSeq" id="WP_058503328.1">
    <property type="nucleotide sequence ID" value="NZ_CAAAIF010000013.1"/>
</dbReference>
<dbReference type="Pfam" id="PF25596">
    <property type="entry name" value="CPSase_L_D1"/>
    <property type="match status" value="2"/>
</dbReference>
<dbReference type="OrthoDB" id="9802587at2"/>
<dbReference type="InterPro" id="IPR006132">
    <property type="entry name" value="Asp/Orn_carbamoyltranf_P-bd"/>
</dbReference>
<dbReference type="NCBIfam" id="NF003671">
    <property type="entry name" value="PRK05294.1"/>
    <property type="match status" value="1"/>
</dbReference>
<dbReference type="PRINTS" id="PR00098">
    <property type="entry name" value="CPSASE"/>
</dbReference>
<evidence type="ECO:0000256" key="7">
    <source>
        <dbReference type="ARBA" id="ARBA00022598"/>
    </source>
</evidence>
<dbReference type="InterPro" id="IPR006131">
    <property type="entry name" value="Asp_carbamoyltransf_Asp/Orn-bd"/>
</dbReference>
<dbReference type="FunFam" id="3.30.470.20:FF:000026">
    <property type="entry name" value="Carbamoyl-phosphate synthase large chain"/>
    <property type="match status" value="1"/>
</dbReference>
<keyword evidence="10" id="KW-0479">Metal-binding</keyword>
<evidence type="ECO:0000256" key="18">
    <source>
        <dbReference type="ARBA" id="ARBA00048772"/>
    </source>
</evidence>
<dbReference type="SMART" id="SM01096">
    <property type="entry name" value="CPSase_L_D3"/>
    <property type="match status" value="1"/>
</dbReference>
<comment type="similarity">
    <text evidence="5">Belongs to the CarB family.</text>
</comment>
<gene>
    <name evidence="25" type="primary">carB_1</name>
    <name evidence="25" type="ORF">Lnau_0242</name>
</gene>
<evidence type="ECO:0000256" key="10">
    <source>
        <dbReference type="ARBA" id="ARBA00022723"/>
    </source>
</evidence>
<dbReference type="InterPro" id="IPR058047">
    <property type="entry name" value="CPSase_preATP-grasp"/>
</dbReference>
<dbReference type="GO" id="GO:0004087">
    <property type="term" value="F:carbamoyl-phosphate synthase (ammonia) activity"/>
    <property type="evidence" value="ECO:0007669"/>
    <property type="project" value="UniProtKB-EC"/>
</dbReference>
<dbReference type="FunFam" id="3.40.50.20:FF:000001">
    <property type="entry name" value="Carbamoyl-phosphate synthase large chain"/>
    <property type="match status" value="2"/>
</dbReference>
<dbReference type="EMBL" id="LNYO01000002">
    <property type="protein sequence ID" value="KTD39173.1"/>
    <property type="molecule type" value="Genomic_DNA"/>
</dbReference>
<dbReference type="NCBIfam" id="TIGR00658">
    <property type="entry name" value="orni_carb_tr"/>
    <property type="match status" value="1"/>
</dbReference>
<evidence type="ECO:0000256" key="14">
    <source>
        <dbReference type="ARBA" id="ARBA00022842"/>
    </source>
</evidence>
<keyword evidence="13 23" id="KW-0067">ATP-binding</keyword>
<feature type="domain" description="ATP-grasp" evidence="24">
    <location>
        <begin position="674"/>
        <end position="864"/>
    </location>
</feature>
<dbReference type="NCBIfam" id="NF001986">
    <property type="entry name" value="PRK00779.1"/>
    <property type="match status" value="1"/>
</dbReference>
<dbReference type="InterPro" id="IPR006275">
    <property type="entry name" value="CPSase_lsu"/>
</dbReference>
<evidence type="ECO:0000256" key="19">
    <source>
        <dbReference type="ARBA" id="ARBA00048816"/>
    </source>
</evidence>
<dbReference type="Gene3D" id="3.40.50.1370">
    <property type="entry name" value="Aspartate/ornithine carbamoyltransferase"/>
    <property type="match status" value="2"/>
</dbReference>
<comment type="cofactor">
    <cofactor evidence="1">
        <name>Mn(2+)</name>
        <dbReference type="ChEBI" id="CHEBI:29035"/>
    </cofactor>
</comment>
<dbReference type="InterPro" id="IPR005480">
    <property type="entry name" value="CPSase_lsu_oligo"/>
</dbReference>
<feature type="domain" description="ATP-grasp" evidence="24">
    <location>
        <begin position="133"/>
        <end position="328"/>
    </location>
</feature>
<dbReference type="Proteomes" id="UP000054725">
    <property type="component" value="Unassembled WGS sequence"/>
</dbReference>
<dbReference type="PANTHER" id="PTHR11405">
    <property type="entry name" value="CARBAMOYLTRANSFERASE FAMILY MEMBER"/>
    <property type="match status" value="1"/>
</dbReference>